<dbReference type="AlphaFoldDB" id="A0A0F9IRZ7"/>
<evidence type="ECO:0000313" key="1">
    <source>
        <dbReference type="EMBL" id="KKL89912.1"/>
    </source>
</evidence>
<accession>A0A0F9IRZ7</accession>
<organism evidence="1">
    <name type="scientific">marine sediment metagenome</name>
    <dbReference type="NCBI Taxonomy" id="412755"/>
    <lineage>
        <taxon>unclassified sequences</taxon>
        <taxon>metagenomes</taxon>
        <taxon>ecological metagenomes</taxon>
    </lineage>
</organism>
<dbReference type="EMBL" id="LAZR01020156">
    <property type="protein sequence ID" value="KKL89912.1"/>
    <property type="molecule type" value="Genomic_DNA"/>
</dbReference>
<name>A0A0F9IRZ7_9ZZZZ</name>
<comment type="caution">
    <text evidence="1">The sequence shown here is derived from an EMBL/GenBank/DDBJ whole genome shotgun (WGS) entry which is preliminary data.</text>
</comment>
<sequence length="92" mass="10047">IEDIRLLSSANTNNALTVFDTDEAYTSDASNIVAEIKNTINSETVPLHDRVYVRKGAYVQLAGTQPRATLRVGIVPTYNDAAVRNLGLRRTG</sequence>
<feature type="non-terminal residue" evidence="1">
    <location>
        <position position="1"/>
    </location>
</feature>
<gene>
    <name evidence="1" type="ORF">LCGC14_1909980</name>
</gene>
<proteinExistence type="predicted"/>
<reference evidence="1" key="1">
    <citation type="journal article" date="2015" name="Nature">
        <title>Complex archaea that bridge the gap between prokaryotes and eukaryotes.</title>
        <authorList>
            <person name="Spang A."/>
            <person name="Saw J.H."/>
            <person name="Jorgensen S.L."/>
            <person name="Zaremba-Niedzwiedzka K."/>
            <person name="Martijn J."/>
            <person name="Lind A.E."/>
            <person name="van Eijk R."/>
            <person name="Schleper C."/>
            <person name="Guy L."/>
            <person name="Ettema T.J."/>
        </authorList>
    </citation>
    <scope>NUCLEOTIDE SEQUENCE</scope>
</reference>
<protein>
    <submittedName>
        <fullName evidence="1">Uncharacterized protein</fullName>
    </submittedName>
</protein>